<dbReference type="InterPro" id="IPR051325">
    <property type="entry name" value="Nudix_hydrolase_domain"/>
</dbReference>
<evidence type="ECO:0000256" key="2">
    <source>
        <dbReference type="ARBA" id="ARBA00022801"/>
    </source>
</evidence>
<comment type="similarity">
    <text evidence="1 3">Belongs to the Nudix hydrolase family.</text>
</comment>
<dbReference type="InterPro" id="IPR020084">
    <property type="entry name" value="NUDIX_hydrolase_CS"/>
</dbReference>
<accession>A0ABQ5PB20</accession>
<dbReference type="PANTHER" id="PTHR21340:SF0">
    <property type="entry name" value="BIS(5'-NUCLEOSYL)-TETRAPHOSPHATASE [ASYMMETRICAL]"/>
    <property type="match status" value="1"/>
</dbReference>
<dbReference type="GO" id="GO:0016787">
    <property type="term" value="F:hydrolase activity"/>
    <property type="evidence" value="ECO:0007669"/>
    <property type="project" value="UniProtKB-KW"/>
</dbReference>
<protein>
    <submittedName>
        <fullName evidence="5">NUDIX hydrolase</fullName>
    </submittedName>
</protein>
<dbReference type="Proteomes" id="UP001291653">
    <property type="component" value="Unassembled WGS sequence"/>
</dbReference>
<dbReference type="InterPro" id="IPR000086">
    <property type="entry name" value="NUDIX_hydrolase_dom"/>
</dbReference>
<reference evidence="5 6" key="1">
    <citation type="submission" date="2022-10" db="EMBL/GenBank/DDBJ databases">
        <title>Draft genome sequence of Streptomyces sp. YSPA8.</title>
        <authorList>
            <person name="Moriuchi R."/>
            <person name="Dohra H."/>
            <person name="Yamamura H."/>
            <person name="Kodani S."/>
        </authorList>
    </citation>
    <scope>NUCLEOTIDE SEQUENCE [LARGE SCALE GENOMIC DNA]</scope>
    <source>
        <strain evidence="5 6">YSPA8</strain>
    </source>
</reference>
<dbReference type="InterPro" id="IPR015797">
    <property type="entry name" value="NUDIX_hydrolase-like_dom_sf"/>
</dbReference>
<feature type="domain" description="Nudix hydrolase" evidence="4">
    <location>
        <begin position="5"/>
        <end position="133"/>
    </location>
</feature>
<name>A0ABQ5PB20_9ACTN</name>
<keyword evidence="2 3" id="KW-0378">Hydrolase</keyword>
<organism evidence="5 6">
    <name type="scientific">Streptomyces yaizuensis</name>
    <dbReference type="NCBI Taxonomy" id="2989713"/>
    <lineage>
        <taxon>Bacteria</taxon>
        <taxon>Bacillati</taxon>
        <taxon>Actinomycetota</taxon>
        <taxon>Actinomycetes</taxon>
        <taxon>Kitasatosporales</taxon>
        <taxon>Streptomycetaceae</taxon>
        <taxon>Streptomyces</taxon>
    </lineage>
</organism>
<dbReference type="Gene3D" id="3.90.79.10">
    <property type="entry name" value="Nucleoside Triphosphate Pyrophosphohydrolase"/>
    <property type="match status" value="1"/>
</dbReference>
<comment type="caution">
    <text evidence="5">The sequence shown here is derived from an EMBL/GenBank/DDBJ whole genome shotgun (WGS) entry which is preliminary data.</text>
</comment>
<evidence type="ECO:0000256" key="1">
    <source>
        <dbReference type="ARBA" id="ARBA00005582"/>
    </source>
</evidence>
<dbReference type="RefSeq" id="WP_323451721.1">
    <property type="nucleotide sequence ID" value="NZ_BSBI01000023.1"/>
</dbReference>
<gene>
    <name evidence="5" type="ORF">SYYSPA8_35875</name>
</gene>
<evidence type="ECO:0000259" key="4">
    <source>
        <dbReference type="PROSITE" id="PS51462"/>
    </source>
</evidence>
<proteinExistence type="inferred from homology"/>
<dbReference type="PRINTS" id="PR00502">
    <property type="entry name" value="NUDIXFAMILY"/>
</dbReference>
<dbReference type="PANTHER" id="PTHR21340">
    <property type="entry name" value="DIADENOSINE 5,5-P1,P4-TETRAPHOSPHATE PYROPHOSPHOHYDROLASE MUTT"/>
    <property type="match status" value="1"/>
</dbReference>
<keyword evidence="6" id="KW-1185">Reference proteome</keyword>
<dbReference type="CDD" id="cd03673">
    <property type="entry name" value="NUDIX_Ap6A_hydrolase"/>
    <property type="match status" value="1"/>
</dbReference>
<evidence type="ECO:0000313" key="5">
    <source>
        <dbReference type="EMBL" id="GLF99794.1"/>
    </source>
</evidence>
<dbReference type="SUPFAM" id="SSF55811">
    <property type="entry name" value="Nudix"/>
    <property type="match status" value="1"/>
</dbReference>
<dbReference type="PROSITE" id="PS51462">
    <property type="entry name" value="NUDIX"/>
    <property type="match status" value="1"/>
</dbReference>
<dbReference type="EMBL" id="BSBI01000023">
    <property type="protein sequence ID" value="GLF99794.1"/>
    <property type="molecule type" value="Genomic_DNA"/>
</dbReference>
<dbReference type="PROSITE" id="PS00893">
    <property type="entry name" value="NUDIX_BOX"/>
    <property type="match status" value="1"/>
</dbReference>
<sequence>MTDAPIVRAAGCALWRRASSGHGVELALVHRRKWDDWSLPKGKLKRGEPAEAGALREVLEETGYRCALGAPLSEAHYTDAQGRPKEVRYWAAEATHGEFVPNREVDVLLWLSPEEARERLSYTRDRELVRELLSVLDVPGVDR</sequence>
<evidence type="ECO:0000256" key="3">
    <source>
        <dbReference type="RuleBase" id="RU003476"/>
    </source>
</evidence>
<dbReference type="InterPro" id="IPR020476">
    <property type="entry name" value="Nudix_hydrolase"/>
</dbReference>
<evidence type="ECO:0000313" key="6">
    <source>
        <dbReference type="Proteomes" id="UP001291653"/>
    </source>
</evidence>
<dbReference type="Pfam" id="PF00293">
    <property type="entry name" value="NUDIX"/>
    <property type="match status" value="1"/>
</dbReference>